<comment type="caution">
    <text evidence="3">The sequence shown here is derived from an EMBL/GenBank/DDBJ whole genome shotgun (WGS) entry which is preliminary data.</text>
</comment>
<accession>A0ABV5ASB8</accession>
<evidence type="ECO:0000313" key="3">
    <source>
        <dbReference type="EMBL" id="MFB5267104.1"/>
    </source>
</evidence>
<feature type="region of interest" description="Disordered" evidence="2">
    <location>
        <begin position="189"/>
        <end position="223"/>
    </location>
</feature>
<dbReference type="EMBL" id="JBHHMI010000007">
    <property type="protein sequence ID" value="MFB5267104.1"/>
    <property type="molecule type" value="Genomic_DNA"/>
</dbReference>
<dbReference type="PANTHER" id="PTHR31088:SF6">
    <property type="entry name" value="PHAGE SHOCK PROTEIN A"/>
    <property type="match status" value="1"/>
</dbReference>
<dbReference type="InterPro" id="IPR007157">
    <property type="entry name" value="PspA_VIPP1"/>
</dbReference>
<evidence type="ECO:0000256" key="2">
    <source>
        <dbReference type="SAM" id="MobiDB-lite"/>
    </source>
</evidence>
<comment type="similarity">
    <text evidence="1">Belongs to the PspA/Vipp/IM30 family.</text>
</comment>
<dbReference type="RefSeq" id="WP_375355077.1">
    <property type="nucleotide sequence ID" value="NZ_JBHHMI010000007.1"/>
</dbReference>
<gene>
    <name evidence="3" type="ORF">ACE41H_09960</name>
</gene>
<name>A0ABV5ASB8_9BACL</name>
<dbReference type="Proteomes" id="UP001580346">
    <property type="component" value="Unassembled WGS sequence"/>
</dbReference>
<evidence type="ECO:0000256" key="1">
    <source>
        <dbReference type="ARBA" id="ARBA00043985"/>
    </source>
</evidence>
<feature type="compositionally biased region" description="Basic and acidic residues" evidence="2">
    <location>
        <begin position="209"/>
        <end position="223"/>
    </location>
</feature>
<organism evidence="3 4">
    <name type="scientific">Paenibacillus enshidis</name>
    <dbReference type="NCBI Taxonomy" id="1458439"/>
    <lineage>
        <taxon>Bacteria</taxon>
        <taxon>Bacillati</taxon>
        <taxon>Bacillota</taxon>
        <taxon>Bacilli</taxon>
        <taxon>Bacillales</taxon>
        <taxon>Paenibacillaceae</taxon>
        <taxon>Paenibacillus</taxon>
    </lineage>
</organism>
<evidence type="ECO:0000313" key="4">
    <source>
        <dbReference type="Proteomes" id="UP001580346"/>
    </source>
</evidence>
<protein>
    <submittedName>
        <fullName evidence="3">PspA/IM30 family protein</fullName>
    </submittedName>
</protein>
<sequence>MSVFRRMRDITVATFNEALEQSQDPVRMIDQFLSSTRRDIAEAEKLQQQYSVHTRQMKLQMDQALSMQNKREEQALLALKAGEDHVAKLALQEKMLYEEKAQQYTELWGQSRESLQELEYQLEELRTEYQTVYSKRQYYVARMETLNLQRQLNERAGTYGGRNLPRMFDRLDNRVADIEAETYSLRELRRSEAGYSDSRQSQGSVLDQELARLKQKLNNERKE</sequence>
<reference evidence="3 4" key="1">
    <citation type="submission" date="2024-09" db="EMBL/GenBank/DDBJ databases">
        <title>Paenibacillus zeirhizospherea sp. nov., isolated from surface of the maize (Zea mays) roots in a horticulture field, Hungary.</title>
        <authorList>
            <person name="Marton D."/>
            <person name="Farkas M."/>
            <person name="Bedics A."/>
            <person name="Toth E."/>
            <person name="Tancsics A."/>
            <person name="Boka K."/>
            <person name="Maroti G."/>
            <person name="Kriszt B."/>
            <person name="Cserhati M."/>
        </authorList>
    </citation>
    <scope>NUCLEOTIDE SEQUENCE [LARGE SCALE GENOMIC DNA]</scope>
    <source>
        <strain evidence="3 4">KCTC 33519</strain>
    </source>
</reference>
<proteinExistence type="inferred from homology"/>
<dbReference type="PANTHER" id="PTHR31088">
    <property type="entry name" value="MEMBRANE-ASSOCIATED PROTEIN VIPP1, CHLOROPLASTIC"/>
    <property type="match status" value="1"/>
</dbReference>
<dbReference type="Pfam" id="PF04012">
    <property type="entry name" value="PspA_IM30"/>
    <property type="match status" value="1"/>
</dbReference>
<keyword evidence="4" id="KW-1185">Reference proteome</keyword>